<sequence>MTANAPALSFVIPLYTSAETIAPLVREIEGLTIAGGHEIVLVNDGSTDATATVCRELVRSAKVPIVYIEHARNFGEHNAVLTGWRHARGAHLVNLDDDGQHPPTEAVRLWQHAMATGADVVFGHYTVKQHSLWRNFGSWFTNRMTDWALEKPTGFYLSSFRCVTAAVARDVARNTGPTPYIDGLILQVTQRIASLPVRHEARQAGTSGYTFRRLVRLWLSAWINFSVLPLRVATVIGLAAAALGVVGLGWVGWLWFTNRGPAFGWGSLMAALLMFSGTQLVLLGLVGEYIGRMYLTVNQRPQSVVREVLRSG</sequence>
<dbReference type="Pfam" id="PF00535">
    <property type="entry name" value="Glycos_transf_2"/>
    <property type="match status" value="1"/>
</dbReference>
<dbReference type="GO" id="GO:0099621">
    <property type="term" value="F:undecaprenyl-phosphate 4-deoxy-4-formamido-L-arabinose transferase activity"/>
    <property type="evidence" value="ECO:0007669"/>
    <property type="project" value="TreeGrafter"/>
</dbReference>
<dbReference type="HOGENOM" id="CLU_033536_0_0_0"/>
<name>B1ZZT7_OPITP</name>
<feature type="domain" description="Glycosyltransferase 2-like" evidence="9">
    <location>
        <begin position="9"/>
        <end position="169"/>
    </location>
</feature>
<evidence type="ECO:0000259" key="9">
    <source>
        <dbReference type="Pfam" id="PF00535"/>
    </source>
</evidence>
<dbReference type="Proteomes" id="UP000007013">
    <property type="component" value="Chromosome"/>
</dbReference>
<dbReference type="OrthoDB" id="9807778at2"/>
<keyword evidence="1" id="KW-1003">Cell membrane</keyword>
<keyword evidence="11" id="KW-1185">Reference proteome</keyword>
<accession>B1ZZT7</accession>
<evidence type="ECO:0000256" key="2">
    <source>
        <dbReference type="ARBA" id="ARBA00022676"/>
    </source>
</evidence>
<dbReference type="PANTHER" id="PTHR48090:SF3">
    <property type="entry name" value="UNDECAPRENYL-PHOSPHATE 4-DEOXY-4-FORMAMIDO-L-ARABINOSE TRANSFERASE"/>
    <property type="match status" value="1"/>
</dbReference>
<keyword evidence="10" id="KW-0378">Hydrolase</keyword>
<keyword evidence="7 8" id="KW-0472">Membrane</keyword>
<evidence type="ECO:0000256" key="3">
    <source>
        <dbReference type="ARBA" id="ARBA00022679"/>
    </source>
</evidence>
<keyword evidence="6 8" id="KW-1133">Transmembrane helix</keyword>
<organism evidence="10 11">
    <name type="scientific">Opitutus terrae (strain DSM 11246 / JCM 15787 / PB90-1)</name>
    <dbReference type="NCBI Taxonomy" id="452637"/>
    <lineage>
        <taxon>Bacteria</taxon>
        <taxon>Pseudomonadati</taxon>
        <taxon>Verrucomicrobiota</taxon>
        <taxon>Opitutia</taxon>
        <taxon>Opitutales</taxon>
        <taxon>Opitutaceae</taxon>
        <taxon>Opitutus</taxon>
    </lineage>
</organism>
<keyword evidence="3" id="KW-0808">Transferase</keyword>
<dbReference type="InterPro" id="IPR050256">
    <property type="entry name" value="Glycosyltransferase_2"/>
</dbReference>
<dbReference type="AlphaFoldDB" id="B1ZZT7"/>
<dbReference type="eggNOG" id="COG0463">
    <property type="taxonomic scope" value="Bacteria"/>
</dbReference>
<dbReference type="GO" id="GO:0009103">
    <property type="term" value="P:lipopolysaccharide biosynthetic process"/>
    <property type="evidence" value="ECO:0007669"/>
    <property type="project" value="UniProtKB-KW"/>
</dbReference>
<dbReference type="SUPFAM" id="SSF53448">
    <property type="entry name" value="Nucleotide-diphospho-sugar transferases"/>
    <property type="match status" value="1"/>
</dbReference>
<dbReference type="GO" id="GO:0004525">
    <property type="term" value="F:ribonuclease III activity"/>
    <property type="evidence" value="ECO:0007669"/>
    <property type="project" value="UniProtKB-EC"/>
</dbReference>
<dbReference type="EMBL" id="CP001032">
    <property type="protein sequence ID" value="ACB77273.1"/>
    <property type="molecule type" value="Genomic_DNA"/>
</dbReference>
<proteinExistence type="predicted"/>
<dbReference type="STRING" id="452637.Oter_3999"/>
<keyword evidence="5" id="KW-0448">Lipopolysaccharide biosynthesis</keyword>
<evidence type="ECO:0000256" key="8">
    <source>
        <dbReference type="SAM" id="Phobius"/>
    </source>
</evidence>
<dbReference type="InterPro" id="IPR029044">
    <property type="entry name" value="Nucleotide-diphossugar_trans"/>
</dbReference>
<keyword evidence="4 8" id="KW-0812">Transmembrane</keyword>
<dbReference type="KEGG" id="ote:Oter_3999"/>
<protein>
    <submittedName>
        <fullName evidence="10">Ribonuclease III</fullName>
        <ecNumber evidence="10">3.1.26.3</ecNumber>
    </submittedName>
</protein>
<evidence type="ECO:0000313" key="10">
    <source>
        <dbReference type="EMBL" id="ACB77273.1"/>
    </source>
</evidence>
<evidence type="ECO:0000256" key="7">
    <source>
        <dbReference type="ARBA" id="ARBA00023136"/>
    </source>
</evidence>
<evidence type="ECO:0000256" key="4">
    <source>
        <dbReference type="ARBA" id="ARBA00022692"/>
    </source>
</evidence>
<evidence type="ECO:0000313" key="11">
    <source>
        <dbReference type="Proteomes" id="UP000007013"/>
    </source>
</evidence>
<feature type="transmembrane region" description="Helical" evidence="8">
    <location>
        <begin position="262"/>
        <end position="286"/>
    </location>
</feature>
<evidence type="ECO:0000256" key="6">
    <source>
        <dbReference type="ARBA" id="ARBA00022989"/>
    </source>
</evidence>
<dbReference type="RefSeq" id="WP_012376801.1">
    <property type="nucleotide sequence ID" value="NC_010571.1"/>
</dbReference>
<dbReference type="CDD" id="cd04179">
    <property type="entry name" value="DPM_DPG-synthase_like"/>
    <property type="match status" value="1"/>
</dbReference>
<evidence type="ECO:0000256" key="1">
    <source>
        <dbReference type="ARBA" id="ARBA00022475"/>
    </source>
</evidence>
<gene>
    <name evidence="10" type="ordered locus">Oter_3999</name>
</gene>
<feature type="transmembrane region" description="Helical" evidence="8">
    <location>
        <begin position="232"/>
        <end position="256"/>
    </location>
</feature>
<keyword evidence="2" id="KW-0328">Glycosyltransferase</keyword>
<dbReference type="Gene3D" id="3.90.550.10">
    <property type="entry name" value="Spore Coat Polysaccharide Biosynthesis Protein SpsA, Chain A"/>
    <property type="match status" value="1"/>
</dbReference>
<dbReference type="EC" id="3.1.26.3" evidence="10"/>
<reference evidence="10 11" key="1">
    <citation type="journal article" date="2011" name="J. Bacteriol.">
        <title>Genome sequence of the verrucomicrobium Opitutus terrae PB90-1, an abundant inhabitant of rice paddy soil ecosystems.</title>
        <authorList>
            <person name="van Passel M.W."/>
            <person name="Kant R."/>
            <person name="Palva A."/>
            <person name="Copeland A."/>
            <person name="Lucas S."/>
            <person name="Lapidus A."/>
            <person name="Glavina del Rio T."/>
            <person name="Pitluck S."/>
            <person name="Goltsman E."/>
            <person name="Clum A."/>
            <person name="Sun H."/>
            <person name="Schmutz J."/>
            <person name="Larimer F.W."/>
            <person name="Land M.L."/>
            <person name="Hauser L."/>
            <person name="Kyrpides N."/>
            <person name="Mikhailova N."/>
            <person name="Richardson P.P."/>
            <person name="Janssen P.H."/>
            <person name="de Vos W.M."/>
            <person name="Smidt H."/>
        </authorList>
    </citation>
    <scope>NUCLEOTIDE SEQUENCE [LARGE SCALE GENOMIC DNA]</scope>
    <source>
        <strain evidence="11">DSM 11246 / JCM 15787 / PB90-1</strain>
    </source>
</reference>
<dbReference type="CAZy" id="GT2">
    <property type="family name" value="Glycosyltransferase Family 2"/>
</dbReference>
<dbReference type="PANTHER" id="PTHR48090">
    <property type="entry name" value="UNDECAPRENYL-PHOSPHATE 4-DEOXY-4-FORMAMIDO-L-ARABINOSE TRANSFERASE-RELATED"/>
    <property type="match status" value="1"/>
</dbReference>
<evidence type="ECO:0000256" key="5">
    <source>
        <dbReference type="ARBA" id="ARBA00022985"/>
    </source>
</evidence>
<dbReference type="GO" id="GO:0005886">
    <property type="term" value="C:plasma membrane"/>
    <property type="evidence" value="ECO:0007669"/>
    <property type="project" value="TreeGrafter"/>
</dbReference>
<dbReference type="InterPro" id="IPR001173">
    <property type="entry name" value="Glyco_trans_2-like"/>
</dbReference>